<reference evidence="3 4" key="1">
    <citation type="journal article" date="2013" name="Genome Announc.">
        <title>Draft Genome Sequence of Arthrobacter crystallopoietes Strain BAB-32, Revealing Genes for Bioremediation.</title>
        <authorList>
            <person name="Joshi M.N."/>
            <person name="Pandit A.S."/>
            <person name="Sharma A."/>
            <person name="Pandya R.V."/>
            <person name="Desai S.M."/>
            <person name="Saxena A.K."/>
            <person name="Bagatharia S.B."/>
        </authorList>
    </citation>
    <scope>NUCLEOTIDE SEQUENCE [LARGE SCALE GENOMIC DNA]</scope>
    <source>
        <strain evidence="3 4">BAB-32</strain>
    </source>
</reference>
<feature type="region of interest" description="Disordered" evidence="1">
    <location>
        <begin position="101"/>
        <end position="190"/>
    </location>
</feature>
<dbReference type="AlphaFoldDB" id="N1V5T9"/>
<dbReference type="RefSeq" id="WP_005267469.1">
    <property type="nucleotide sequence ID" value="NZ_ANPE02000072.1"/>
</dbReference>
<dbReference type="EMBL" id="ANPE02000072">
    <property type="protein sequence ID" value="EMY35462.1"/>
    <property type="molecule type" value="Genomic_DNA"/>
</dbReference>
<dbReference type="Proteomes" id="UP000010729">
    <property type="component" value="Unassembled WGS sequence"/>
</dbReference>
<feature type="transmembrane region" description="Helical" evidence="2">
    <location>
        <begin position="6"/>
        <end position="30"/>
    </location>
</feature>
<protein>
    <submittedName>
        <fullName evidence="3">Uncharacterized protein</fullName>
    </submittedName>
</protein>
<comment type="caution">
    <text evidence="3">The sequence shown here is derived from an EMBL/GenBank/DDBJ whole genome shotgun (WGS) entry which is preliminary data.</text>
</comment>
<organism evidence="3 4">
    <name type="scientific">Arthrobacter crystallopoietes BAB-32</name>
    <dbReference type="NCBI Taxonomy" id="1246476"/>
    <lineage>
        <taxon>Bacteria</taxon>
        <taxon>Bacillati</taxon>
        <taxon>Actinomycetota</taxon>
        <taxon>Actinomycetes</taxon>
        <taxon>Micrococcales</taxon>
        <taxon>Micrococcaceae</taxon>
        <taxon>Crystallibacter</taxon>
    </lineage>
</organism>
<keyword evidence="2" id="KW-1133">Transmembrane helix</keyword>
<feature type="compositionally biased region" description="Low complexity" evidence="1">
    <location>
        <begin position="101"/>
        <end position="112"/>
    </location>
</feature>
<dbReference type="OrthoDB" id="4883227at2"/>
<gene>
    <name evidence="3" type="ORF">D477_004077</name>
</gene>
<evidence type="ECO:0000256" key="2">
    <source>
        <dbReference type="SAM" id="Phobius"/>
    </source>
</evidence>
<proteinExistence type="predicted"/>
<keyword evidence="2" id="KW-0812">Transmembrane</keyword>
<evidence type="ECO:0000313" key="4">
    <source>
        <dbReference type="Proteomes" id="UP000010729"/>
    </source>
</evidence>
<name>N1V5T9_9MICC</name>
<accession>N1V5T9</accession>
<sequence>MGGVLAMFGAVSGSVPGYALLTVAAAVVILRSLARRDRRRRAAERVERAFEAAMGPHIPEVRTAVPRRETVLFNAAEAVEEPAAPTPLTAEELRAAALKVAAEAEAARPAEPQTGAPWQPVEVPKPTYTQSAKVERPAPQPLPAPEEKKPTVKTPIKQAAAAPKVELPASSREDRAGRINLDDVLQRRRA</sequence>
<evidence type="ECO:0000256" key="1">
    <source>
        <dbReference type="SAM" id="MobiDB-lite"/>
    </source>
</evidence>
<evidence type="ECO:0000313" key="3">
    <source>
        <dbReference type="EMBL" id="EMY35462.1"/>
    </source>
</evidence>
<feature type="compositionally biased region" description="Basic and acidic residues" evidence="1">
    <location>
        <begin position="171"/>
        <end position="190"/>
    </location>
</feature>
<keyword evidence="2" id="KW-0472">Membrane</keyword>
<keyword evidence="4" id="KW-1185">Reference proteome</keyword>